<evidence type="ECO:0000256" key="1">
    <source>
        <dbReference type="SAM" id="MobiDB-lite"/>
    </source>
</evidence>
<evidence type="ECO:0000313" key="2">
    <source>
        <dbReference type="EMBL" id="CAA6820697.1"/>
    </source>
</evidence>
<organism evidence="2">
    <name type="scientific">uncultured Thiotrichaceae bacterium</name>
    <dbReference type="NCBI Taxonomy" id="298394"/>
    <lineage>
        <taxon>Bacteria</taxon>
        <taxon>Pseudomonadati</taxon>
        <taxon>Pseudomonadota</taxon>
        <taxon>Gammaproteobacteria</taxon>
        <taxon>Thiotrichales</taxon>
        <taxon>Thiotrichaceae</taxon>
        <taxon>environmental samples</taxon>
    </lineage>
</organism>
<dbReference type="EC" id="1.8.1.9" evidence="2"/>
<dbReference type="GO" id="GO:0004791">
    <property type="term" value="F:thioredoxin-disulfide reductase (NADPH) activity"/>
    <property type="evidence" value="ECO:0007669"/>
    <property type="project" value="UniProtKB-EC"/>
</dbReference>
<dbReference type="AlphaFoldDB" id="A0A6S6TRE7"/>
<protein>
    <submittedName>
        <fullName evidence="2">Thioredoxin reductase (EC)</fullName>
        <ecNumber evidence="2">1.8.1.9</ecNumber>
    </submittedName>
</protein>
<dbReference type="EMBL" id="CACVAV010000318">
    <property type="protein sequence ID" value="CAA6820697.1"/>
    <property type="molecule type" value="Genomic_DNA"/>
</dbReference>
<name>A0A6S6TRE7_9GAMM</name>
<proteinExistence type="predicted"/>
<dbReference type="PANTHER" id="PTHR39338">
    <property type="entry name" value="BLL5662 PROTEIN-RELATED"/>
    <property type="match status" value="1"/>
</dbReference>
<sequence>MLINFFYTLKNHELPVSIREFLDLLDMLERGMGFANPDEFYALARTSLIKDEKHFDRFDLAFGHFMQGIEDFDGALDMLIPDDWINNGQLSPEQVAKLKAQGFDNPEELMEALKKRFEEQQKRHQGGNKWIGTGGTSPFGNSGTHLNGVRVGGESRSRSASKVWEKRQFRDLDPTLELGTRNLKVALRKLRVFARTGAADQLDLNDTIRSTARNAGYLDLKMVPEKHNAVKVLLFFDIGGSMDDHIRTCEELFSAATTEFKHLEYFYFHNFIYDFLWKNNQRRGNERHMTQDIINTYGNDYKVIFVGDAAMAPWEISHVGGSIEYYNQESGAVWMQRVIERFPKLIWLNPEQEKHWGYSQSNQMTRQLIGERMYPLTVDGLEAGMAELRR</sequence>
<keyword evidence="2" id="KW-0560">Oxidoreductase</keyword>
<dbReference type="PANTHER" id="PTHR39338:SF7">
    <property type="entry name" value="BLL6692 PROTEIN"/>
    <property type="match status" value="1"/>
</dbReference>
<reference evidence="2" key="1">
    <citation type="submission" date="2020-01" db="EMBL/GenBank/DDBJ databases">
        <authorList>
            <person name="Meier V. D."/>
            <person name="Meier V D."/>
        </authorList>
    </citation>
    <scope>NUCLEOTIDE SEQUENCE</scope>
    <source>
        <strain evidence="2">HLG_WM_MAG_08</strain>
    </source>
</reference>
<accession>A0A6S6TRE7</accession>
<gene>
    <name evidence="2" type="ORF">HELGO_WM21936</name>
</gene>
<feature type="region of interest" description="Disordered" evidence="1">
    <location>
        <begin position="123"/>
        <end position="152"/>
    </location>
</feature>